<dbReference type="RefSeq" id="XP_013275506.1">
    <property type="nucleotide sequence ID" value="XM_013420052.1"/>
</dbReference>
<name>A0A0D2JGA6_9EURO</name>
<dbReference type="InterPro" id="IPR011059">
    <property type="entry name" value="Metal-dep_hydrolase_composite"/>
</dbReference>
<dbReference type="SUPFAM" id="SSF51338">
    <property type="entry name" value="Composite domain of metallo-dependent hydrolases"/>
    <property type="match status" value="1"/>
</dbReference>
<dbReference type="Proteomes" id="UP000053617">
    <property type="component" value="Unassembled WGS sequence"/>
</dbReference>
<dbReference type="GO" id="GO:0016810">
    <property type="term" value="F:hydrolase activity, acting on carbon-nitrogen (but not peptide) bonds"/>
    <property type="evidence" value="ECO:0007669"/>
    <property type="project" value="InterPro"/>
</dbReference>
<reference evidence="2 3" key="1">
    <citation type="submission" date="2015-01" db="EMBL/GenBank/DDBJ databases">
        <title>The Genome Sequence of Rhinocladiella mackenzie CBS 650.93.</title>
        <authorList>
            <consortium name="The Broad Institute Genomics Platform"/>
            <person name="Cuomo C."/>
            <person name="de Hoog S."/>
            <person name="Gorbushina A."/>
            <person name="Stielow B."/>
            <person name="Teixiera M."/>
            <person name="Abouelleil A."/>
            <person name="Chapman S.B."/>
            <person name="Priest M."/>
            <person name="Young S.K."/>
            <person name="Wortman J."/>
            <person name="Nusbaum C."/>
            <person name="Birren B."/>
        </authorList>
    </citation>
    <scope>NUCLEOTIDE SEQUENCE [LARGE SCALE GENOMIC DNA]</scope>
    <source>
        <strain evidence="2 3">CBS 650.93</strain>
    </source>
</reference>
<organism evidence="2 3">
    <name type="scientific">Rhinocladiella mackenziei CBS 650.93</name>
    <dbReference type="NCBI Taxonomy" id="1442369"/>
    <lineage>
        <taxon>Eukaryota</taxon>
        <taxon>Fungi</taxon>
        <taxon>Dikarya</taxon>
        <taxon>Ascomycota</taxon>
        <taxon>Pezizomycotina</taxon>
        <taxon>Eurotiomycetes</taxon>
        <taxon>Chaetothyriomycetidae</taxon>
        <taxon>Chaetothyriales</taxon>
        <taxon>Herpotrichiellaceae</taxon>
        <taxon>Rhinocladiella</taxon>
    </lineage>
</organism>
<evidence type="ECO:0000313" key="2">
    <source>
        <dbReference type="EMBL" id="KIX08370.1"/>
    </source>
</evidence>
<dbReference type="SUPFAM" id="SSF51556">
    <property type="entry name" value="Metallo-dependent hydrolases"/>
    <property type="match status" value="1"/>
</dbReference>
<dbReference type="InterPro" id="IPR032466">
    <property type="entry name" value="Metal_Hydrolase"/>
</dbReference>
<evidence type="ECO:0000259" key="1">
    <source>
        <dbReference type="Pfam" id="PF01979"/>
    </source>
</evidence>
<dbReference type="Gene3D" id="3.20.20.140">
    <property type="entry name" value="Metal-dependent hydrolases"/>
    <property type="match status" value="1"/>
</dbReference>
<dbReference type="PANTHER" id="PTHR43794:SF5">
    <property type="entry name" value="CHLOROHYDROLASE FAMILY PROTEIN"/>
    <property type="match status" value="1"/>
</dbReference>
<dbReference type="InterPro" id="IPR006680">
    <property type="entry name" value="Amidohydro-rel"/>
</dbReference>
<evidence type="ECO:0000313" key="3">
    <source>
        <dbReference type="Proteomes" id="UP000053617"/>
    </source>
</evidence>
<dbReference type="VEuPathDB" id="FungiDB:Z518_03026"/>
<dbReference type="GeneID" id="25291097"/>
<sequence length="480" mass="52360">MGSYLIKGGNVLIFTDEKKATFPQLDILVEGQQISKIGSNLSVDAAEASTEVIDASGYIVTPGFIDGHRHVFQSQLRSTVSDHSLLGYGAHLLLGRMVFLDAEDMYLSQLAGAVEAISCGVTTVMDHSHVVTSPEHARRCIKATLESGIRSIYCMSPFGIPISVNPLTFPDMATQHAGQVELFKSLSAEKPLGGPVDNDGRLTLGLGLDTVHQIPVGESKDILTYAKEHSIPVTMHDVIRFALPAMKFLREHPMPSLPSLTLSHACEPDAEILSFVKDHKIGIVSTPESEMAMGHGQPSAFDFYRFGIATGLGIDSPAICSGDLFTVMRLALQERRMLENSNTHSRGKIPESLKATTSDVLYMATLGGAEAIHMEKEIGSLEVGKKADIVLIRTDGPSMVSSVDFGGALVTHCSAADVDTVLVNGEIVKREGKLLRVDWDGLKDQLRQNRAILEERWKHVDWERNQEELKNLWGLQPILE</sequence>
<dbReference type="Gene3D" id="2.30.40.10">
    <property type="entry name" value="Urease, subunit C, domain 1"/>
    <property type="match status" value="1"/>
</dbReference>
<dbReference type="Pfam" id="PF01979">
    <property type="entry name" value="Amidohydro_1"/>
    <property type="match status" value="1"/>
</dbReference>
<dbReference type="STRING" id="1442369.A0A0D2JGA6"/>
<dbReference type="OrthoDB" id="194468at2759"/>
<dbReference type="PANTHER" id="PTHR43794">
    <property type="entry name" value="AMINOHYDROLASE SSNA-RELATED"/>
    <property type="match status" value="1"/>
</dbReference>
<dbReference type="EMBL" id="KN847476">
    <property type="protein sequence ID" value="KIX08370.1"/>
    <property type="molecule type" value="Genomic_DNA"/>
</dbReference>
<keyword evidence="3" id="KW-1185">Reference proteome</keyword>
<gene>
    <name evidence="2" type="ORF">Z518_03026</name>
</gene>
<accession>A0A0D2JGA6</accession>
<dbReference type="HOGENOM" id="CLU_012358_2_3_1"/>
<protein>
    <submittedName>
        <fullName evidence="2">Rhinocladiella mackenziei CBS 650.93 unplaced genomic scaffold supercont1.2, whole genome shotgun sequence</fullName>
    </submittedName>
</protein>
<dbReference type="InterPro" id="IPR050287">
    <property type="entry name" value="MTA/SAH_deaminase"/>
</dbReference>
<proteinExistence type="predicted"/>
<dbReference type="AlphaFoldDB" id="A0A0D2JGA6"/>
<feature type="domain" description="Amidohydrolase-related" evidence="1">
    <location>
        <begin position="59"/>
        <end position="428"/>
    </location>
</feature>